<dbReference type="SUPFAM" id="SSF109854">
    <property type="entry name" value="DinB/YfiT-like putative metalloenzymes"/>
    <property type="match status" value="1"/>
</dbReference>
<dbReference type="Proteomes" id="UP000266677">
    <property type="component" value="Unassembled WGS sequence"/>
</dbReference>
<dbReference type="AlphaFoldDB" id="A0A3A4JW69"/>
<dbReference type="EMBL" id="QZFU01000019">
    <property type="protein sequence ID" value="RJO74749.1"/>
    <property type="molecule type" value="Genomic_DNA"/>
</dbReference>
<dbReference type="RefSeq" id="WP_120041365.1">
    <property type="nucleotide sequence ID" value="NZ_QZFU01000019.1"/>
</dbReference>
<sequence length="207" mass="22551">MSLAQRERRSLVATMSTVGPEAPTRCGSWTVRELAAHLVVRERRPDAAPGIMVPALAGHLAAVQASYAGRPFADLLEQIRTGPPWWSPLRPVDALVNTAEYFVHHEDVRRGAPGWRPRELPAADEAQLWRTLRRMAALSYRRAPVSVVLRTPEGDELVAGAKSGAAVTLTGPPSELLLYTMGRDEVRVETTGAREAVAALTAFDRSV</sequence>
<organism evidence="1 2">
    <name type="scientific">Nocardia panacis</name>
    <dbReference type="NCBI Taxonomy" id="2340916"/>
    <lineage>
        <taxon>Bacteria</taxon>
        <taxon>Bacillati</taxon>
        <taxon>Actinomycetota</taxon>
        <taxon>Actinomycetes</taxon>
        <taxon>Mycobacteriales</taxon>
        <taxon>Nocardiaceae</taxon>
        <taxon>Nocardia</taxon>
    </lineage>
</organism>
<dbReference type="NCBIfam" id="TIGR03083">
    <property type="entry name" value="maleylpyruvate isomerase family mycothiol-dependent enzyme"/>
    <property type="match status" value="1"/>
</dbReference>
<gene>
    <name evidence="1" type="ORF">D5S18_14920</name>
</gene>
<dbReference type="InterPro" id="IPR017519">
    <property type="entry name" value="CHP03085"/>
</dbReference>
<dbReference type="NCBIfam" id="TIGR03085">
    <property type="entry name" value="TIGR03085 family metal-binding protein"/>
    <property type="match status" value="1"/>
</dbReference>
<accession>A0A3A4JW69</accession>
<dbReference type="OrthoDB" id="3268903at2"/>
<name>A0A3A4JW69_9NOCA</name>
<evidence type="ECO:0000313" key="2">
    <source>
        <dbReference type="Proteomes" id="UP000266677"/>
    </source>
</evidence>
<protein>
    <submittedName>
        <fullName evidence="1">TIGR03085 family protein</fullName>
    </submittedName>
</protein>
<evidence type="ECO:0000313" key="1">
    <source>
        <dbReference type="EMBL" id="RJO74749.1"/>
    </source>
</evidence>
<keyword evidence="2" id="KW-1185">Reference proteome</keyword>
<dbReference type="InterPro" id="IPR034660">
    <property type="entry name" value="DinB/YfiT-like"/>
</dbReference>
<proteinExistence type="predicted"/>
<dbReference type="InterPro" id="IPR017517">
    <property type="entry name" value="Maleyloyr_isom"/>
</dbReference>
<comment type="caution">
    <text evidence="1">The sequence shown here is derived from an EMBL/GenBank/DDBJ whole genome shotgun (WGS) entry which is preliminary data.</text>
</comment>
<reference evidence="1 2" key="1">
    <citation type="submission" date="2018-09" db="EMBL/GenBank/DDBJ databases">
        <title>YIM PH21274 draft genome.</title>
        <authorList>
            <person name="Miao C."/>
        </authorList>
    </citation>
    <scope>NUCLEOTIDE SEQUENCE [LARGE SCALE GENOMIC DNA]</scope>
    <source>
        <strain evidence="1 2">YIM PH 21724</strain>
    </source>
</reference>